<keyword evidence="2 5" id="KW-0812">Transmembrane</keyword>
<feature type="transmembrane region" description="Helical" evidence="5">
    <location>
        <begin position="184"/>
        <end position="206"/>
    </location>
</feature>
<keyword evidence="4 5" id="KW-0472">Membrane</keyword>
<protein>
    <submittedName>
        <fullName evidence="6">Bile acid:sodium symporter family protein</fullName>
    </submittedName>
</protein>
<dbReference type="Proteomes" id="UP001595722">
    <property type="component" value="Unassembled WGS sequence"/>
</dbReference>
<sequence length="325" mass="35076">MFSISRFFPFLALAVSALAWYQPQPLLGWKDAIVPLLMVIMFCMGLTLRLADFRRVLNKPKPIATGVMLQFLLMPLIAWALAMLLGLSQQLTIGLILVGACAGGTASNVMTYLAGGDVALSVSMTLMSTLWSVVITPYLVWFYAGAEIVVDIQAMIFSIAKIVILPVALGLFANHYVPQLGKHLNSYLPDLASGAILIVVAIIVALNADEIATLGSTAALAVILHNLLGLAGGYLIARWNGHTEVEARTIALEVGMQNSGLGVALALKFYGPLAALPGALFSVWHNISGSLLAAFWKWQTQRRIRQLQHAKTAQVQSYSPDQHQP</sequence>
<evidence type="ECO:0000256" key="5">
    <source>
        <dbReference type="SAM" id="Phobius"/>
    </source>
</evidence>
<feature type="transmembrane region" description="Helical" evidence="5">
    <location>
        <begin position="218"/>
        <end position="237"/>
    </location>
</feature>
<evidence type="ECO:0000256" key="2">
    <source>
        <dbReference type="ARBA" id="ARBA00022692"/>
    </source>
</evidence>
<feature type="transmembrane region" description="Helical" evidence="5">
    <location>
        <begin position="91"/>
        <end position="114"/>
    </location>
</feature>
<dbReference type="RefSeq" id="WP_376867258.1">
    <property type="nucleotide sequence ID" value="NZ_JBHRYB010000013.1"/>
</dbReference>
<gene>
    <name evidence="6" type="ORF">ACFOMG_13290</name>
</gene>
<feature type="transmembrane region" description="Helical" evidence="5">
    <location>
        <begin position="29"/>
        <end position="51"/>
    </location>
</feature>
<name>A0ABV7VUQ1_9GAMM</name>
<comment type="subcellular location">
    <subcellularLocation>
        <location evidence="1">Membrane</location>
        <topology evidence="1">Multi-pass membrane protein</topology>
    </subcellularLocation>
</comment>
<evidence type="ECO:0000313" key="7">
    <source>
        <dbReference type="Proteomes" id="UP001595722"/>
    </source>
</evidence>
<feature type="transmembrane region" description="Helical" evidence="5">
    <location>
        <begin position="152"/>
        <end position="172"/>
    </location>
</feature>
<feature type="transmembrane region" description="Helical" evidence="5">
    <location>
        <begin position="63"/>
        <end position="85"/>
    </location>
</feature>
<feature type="transmembrane region" description="Helical" evidence="5">
    <location>
        <begin position="126"/>
        <end position="146"/>
    </location>
</feature>
<dbReference type="Pfam" id="PF01758">
    <property type="entry name" value="SBF"/>
    <property type="match status" value="1"/>
</dbReference>
<evidence type="ECO:0000313" key="6">
    <source>
        <dbReference type="EMBL" id="MFC3681075.1"/>
    </source>
</evidence>
<dbReference type="PANTHER" id="PTHR10361">
    <property type="entry name" value="SODIUM-BILE ACID COTRANSPORTER"/>
    <property type="match status" value="1"/>
</dbReference>
<keyword evidence="7" id="KW-1185">Reference proteome</keyword>
<keyword evidence="3 5" id="KW-1133">Transmembrane helix</keyword>
<accession>A0ABV7VUQ1</accession>
<comment type="caution">
    <text evidence="6">The sequence shown here is derived from an EMBL/GenBank/DDBJ whole genome shotgun (WGS) entry which is preliminary data.</text>
</comment>
<dbReference type="InterPro" id="IPR038770">
    <property type="entry name" value="Na+/solute_symporter_sf"/>
</dbReference>
<dbReference type="PANTHER" id="PTHR10361:SF28">
    <property type="entry name" value="P3 PROTEIN-RELATED"/>
    <property type="match status" value="1"/>
</dbReference>
<dbReference type="EMBL" id="JBHRYB010000013">
    <property type="protein sequence ID" value="MFC3681075.1"/>
    <property type="molecule type" value="Genomic_DNA"/>
</dbReference>
<evidence type="ECO:0000256" key="4">
    <source>
        <dbReference type="ARBA" id="ARBA00023136"/>
    </source>
</evidence>
<dbReference type="InterPro" id="IPR002657">
    <property type="entry name" value="BilAc:Na_symport/Acr3"/>
</dbReference>
<feature type="transmembrane region" description="Helical" evidence="5">
    <location>
        <begin position="273"/>
        <end position="296"/>
    </location>
</feature>
<dbReference type="InterPro" id="IPR004710">
    <property type="entry name" value="Bilac:Na_transpt"/>
</dbReference>
<organism evidence="6 7">
    <name type="scientific">Bacterioplanoides pacificum</name>
    <dbReference type="NCBI Taxonomy" id="1171596"/>
    <lineage>
        <taxon>Bacteria</taxon>
        <taxon>Pseudomonadati</taxon>
        <taxon>Pseudomonadota</taxon>
        <taxon>Gammaproteobacteria</taxon>
        <taxon>Oceanospirillales</taxon>
        <taxon>Oceanospirillaceae</taxon>
        <taxon>Bacterioplanoides</taxon>
    </lineage>
</organism>
<evidence type="ECO:0000256" key="3">
    <source>
        <dbReference type="ARBA" id="ARBA00022989"/>
    </source>
</evidence>
<evidence type="ECO:0000256" key="1">
    <source>
        <dbReference type="ARBA" id="ARBA00004141"/>
    </source>
</evidence>
<proteinExistence type="predicted"/>
<reference evidence="7" key="1">
    <citation type="journal article" date="2019" name="Int. J. Syst. Evol. Microbiol.">
        <title>The Global Catalogue of Microorganisms (GCM) 10K type strain sequencing project: providing services to taxonomists for standard genome sequencing and annotation.</title>
        <authorList>
            <consortium name="The Broad Institute Genomics Platform"/>
            <consortium name="The Broad Institute Genome Sequencing Center for Infectious Disease"/>
            <person name="Wu L."/>
            <person name="Ma J."/>
        </authorList>
    </citation>
    <scope>NUCLEOTIDE SEQUENCE [LARGE SCALE GENOMIC DNA]</scope>
    <source>
        <strain evidence="7">KCTC 42424</strain>
    </source>
</reference>
<dbReference type="Gene3D" id="1.20.1530.20">
    <property type="match status" value="1"/>
</dbReference>